<dbReference type="InterPro" id="IPR005123">
    <property type="entry name" value="Oxoglu/Fe-dep_dioxygenase_dom"/>
</dbReference>
<protein>
    <recommendedName>
        <fullName evidence="3">Fe2OG dioxygenase domain-containing protein</fullName>
    </recommendedName>
</protein>
<organism evidence="4 5">
    <name type="scientific">Porphyridium purpureum</name>
    <name type="common">Red alga</name>
    <name type="synonym">Porphyridium cruentum</name>
    <dbReference type="NCBI Taxonomy" id="35688"/>
    <lineage>
        <taxon>Eukaryota</taxon>
        <taxon>Rhodophyta</taxon>
        <taxon>Bangiophyceae</taxon>
        <taxon>Porphyridiales</taxon>
        <taxon>Porphyridiaceae</taxon>
        <taxon>Porphyridium</taxon>
    </lineage>
</organism>
<proteinExistence type="inferred from homology"/>
<dbReference type="GO" id="GO:0046872">
    <property type="term" value="F:metal ion binding"/>
    <property type="evidence" value="ECO:0007669"/>
    <property type="project" value="UniProtKB-KW"/>
</dbReference>
<evidence type="ECO:0000256" key="2">
    <source>
        <dbReference type="SAM" id="MobiDB-lite"/>
    </source>
</evidence>
<dbReference type="PROSITE" id="PS51471">
    <property type="entry name" value="FE2OG_OXY"/>
    <property type="match status" value="1"/>
</dbReference>
<name>A0A5J4YVD7_PORPP</name>
<keyword evidence="5" id="KW-1185">Reference proteome</keyword>
<dbReference type="AlphaFoldDB" id="A0A5J4YVD7"/>
<comment type="similarity">
    <text evidence="1">Belongs to the iron/ascorbate-dependent oxidoreductase family.</text>
</comment>
<evidence type="ECO:0000313" key="5">
    <source>
        <dbReference type="Proteomes" id="UP000324585"/>
    </source>
</evidence>
<dbReference type="GO" id="GO:0016491">
    <property type="term" value="F:oxidoreductase activity"/>
    <property type="evidence" value="ECO:0007669"/>
    <property type="project" value="UniProtKB-KW"/>
</dbReference>
<keyword evidence="1" id="KW-0408">Iron</keyword>
<evidence type="ECO:0000259" key="3">
    <source>
        <dbReference type="PROSITE" id="PS51471"/>
    </source>
</evidence>
<feature type="region of interest" description="Disordered" evidence="2">
    <location>
        <begin position="365"/>
        <end position="385"/>
    </location>
</feature>
<sequence>MSPFVRPRTERTTSLPQGRLTPVQAGDSQQTIKISLECGGRTTRGNESRALASRMTFVALGAPFIRLVGQGAAYLCGSKLNPGLRVNLLRARTIPRKPVLCRHSVGVVLPGTSSNSARLVKHWLPKELCAQLVYLAETAGAYSRDEELLDGAELYQHDVYADNGQLQLEGGGTEINRLLGTASTELRALLFPQMHDRVRALVNQAWISKSGDRLSCSEDELAHLARLRISFCFLRKYSPDTRPGLVLHSDESYMSVIVALNAPDEYAGGEFGIADSTVSALLGIEEPYGGYQSHAIGQSTLETCVRNANRVGDIEYRARVERVKLDVGSALLHPGSLFHFVDPVTSGTRYSLILFLDTDEKVEQTGEHYASDDGSSRTLPDRLGA</sequence>
<reference evidence="5" key="1">
    <citation type="journal article" date="2019" name="Nat. Commun.">
        <title>Expansion of phycobilisome linker gene families in mesophilic red algae.</title>
        <authorList>
            <person name="Lee J."/>
            <person name="Kim D."/>
            <person name="Bhattacharya D."/>
            <person name="Yoon H.S."/>
        </authorList>
    </citation>
    <scope>NUCLEOTIDE SEQUENCE [LARGE SCALE GENOMIC DNA]</scope>
    <source>
        <strain evidence="5">CCMP 1328</strain>
    </source>
</reference>
<gene>
    <name evidence="4" type="ORF">FVE85_1390</name>
</gene>
<dbReference type="EMBL" id="VRMN01000003">
    <property type="protein sequence ID" value="KAA8495235.1"/>
    <property type="molecule type" value="Genomic_DNA"/>
</dbReference>
<dbReference type="OrthoDB" id="69177at2759"/>
<dbReference type="Proteomes" id="UP000324585">
    <property type="component" value="Unassembled WGS sequence"/>
</dbReference>
<keyword evidence="1" id="KW-0560">Oxidoreductase</keyword>
<feature type="region of interest" description="Disordered" evidence="2">
    <location>
        <begin position="1"/>
        <end position="27"/>
    </location>
</feature>
<keyword evidence="1" id="KW-0479">Metal-binding</keyword>
<accession>A0A5J4YVD7</accession>
<comment type="caution">
    <text evidence="4">The sequence shown here is derived from an EMBL/GenBank/DDBJ whole genome shotgun (WGS) entry which is preliminary data.</text>
</comment>
<feature type="domain" description="Fe2OG dioxygenase" evidence="3">
    <location>
        <begin position="228"/>
        <end position="358"/>
    </location>
</feature>
<evidence type="ECO:0000256" key="1">
    <source>
        <dbReference type="RuleBase" id="RU003682"/>
    </source>
</evidence>
<dbReference type="Gene3D" id="2.60.120.620">
    <property type="entry name" value="q2cbj1_9rhob like domain"/>
    <property type="match status" value="1"/>
</dbReference>
<evidence type="ECO:0000313" key="4">
    <source>
        <dbReference type="EMBL" id="KAA8495235.1"/>
    </source>
</evidence>
<feature type="compositionally biased region" description="Basic and acidic residues" evidence="2">
    <location>
        <begin position="365"/>
        <end position="375"/>
    </location>
</feature>